<reference evidence="9 10" key="1">
    <citation type="submission" date="2020-07" db="EMBL/GenBank/DDBJ databases">
        <title>Comparative genomics of pyrophilous fungi reveals a link between fire events and developmental genes.</title>
        <authorList>
            <consortium name="DOE Joint Genome Institute"/>
            <person name="Steindorff A.S."/>
            <person name="Carver A."/>
            <person name="Calhoun S."/>
            <person name="Stillman K."/>
            <person name="Liu H."/>
            <person name="Lipzen A."/>
            <person name="Pangilinan J."/>
            <person name="Labutti K."/>
            <person name="Bruns T.D."/>
            <person name="Grigoriev I.V."/>
        </authorList>
    </citation>
    <scope>NUCLEOTIDE SEQUENCE [LARGE SCALE GENOMIC DNA]</scope>
    <source>
        <strain evidence="9 10">CBS 144469</strain>
    </source>
</reference>
<comment type="catalytic activity">
    <reaction evidence="6">
        <text>Endohydrolysis of (1-&gt;4)-beta-D-xylosidic linkages in xylans.</text>
        <dbReference type="EC" id="3.2.1.8"/>
    </reaction>
</comment>
<dbReference type="SMART" id="SM00633">
    <property type="entry name" value="Glyco_10"/>
    <property type="match status" value="1"/>
</dbReference>
<dbReference type="Proteomes" id="UP000521943">
    <property type="component" value="Unassembled WGS sequence"/>
</dbReference>
<organism evidence="9 10">
    <name type="scientific">Ephemerocybe angulata</name>
    <dbReference type="NCBI Taxonomy" id="980116"/>
    <lineage>
        <taxon>Eukaryota</taxon>
        <taxon>Fungi</taxon>
        <taxon>Dikarya</taxon>
        <taxon>Basidiomycota</taxon>
        <taxon>Agaricomycotina</taxon>
        <taxon>Agaricomycetes</taxon>
        <taxon>Agaricomycetidae</taxon>
        <taxon>Agaricales</taxon>
        <taxon>Agaricineae</taxon>
        <taxon>Psathyrellaceae</taxon>
        <taxon>Ephemerocybe</taxon>
    </lineage>
</organism>
<dbReference type="PANTHER" id="PTHR31490:SF76">
    <property type="entry name" value="ENDO-1,4-BETA-XYLANASE C"/>
    <property type="match status" value="1"/>
</dbReference>
<keyword evidence="10" id="KW-1185">Reference proteome</keyword>
<comment type="caution">
    <text evidence="9">The sequence shown here is derived from an EMBL/GenBank/DDBJ whole genome shotgun (WGS) entry which is preliminary data.</text>
</comment>
<dbReference type="InterPro" id="IPR044846">
    <property type="entry name" value="GH10"/>
</dbReference>
<evidence type="ECO:0000256" key="7">
    <source>
        <dbReference type="SAM" id="SignalP"/>
    </source>
</evidence>
<name>A0A8H6II40_9AGAR</name>
<feature type="domain" description="GH10" evidence="8">
    <location>
        <begin position="28"/>
        <end position="328"/>
    </location>
</feature>
<dbReference type="InterPro" id="IPR001000">
    <property type="entry name" value="GH10_dom"/>
</dbReference>
<evidence type="ECO:0000313" key="10">
    <source>
        <dbReference type="Proteomes" id="UP000521943"/>
    </source>
</evidence>
<dbReference type="AlphaFoldDB" id="A0A8H6II40"/>
<feature type="signal peptide" evidence="7">
    <location>
        <begin position="1"/>
        <end position="23"/>
    </location>
</feature>
<dbReference type="SUPFAM" id="SSF51445">
    <property type="entry name" value="(Trans)glycosidases"/>
    <property type="match status" value="1"/>
</dbReference>
<keyword evidence="7" id="KW-0732">Signal</keyword>
<evidence type="ECO:0000256" key="5">
    <source>
        <dbReference type="ARBA" id="ARBA00023326"/>
    </source>
</evidence>
<accession>A0A8H6II40</accession>
<keyword evidence="2 6" id="KW-0378">Hydrolase</keyword>
<gene>
    <name evidence="9" type="ORF">DFP72DRAFT_869026</name>
</gene>
<keyword evidence="9" id="KW-0858">Xylan degradation</keyword>
<dbReference type="EC" id="3.2.1.8" evidence="6"/>
<evidence type="ECO:0000256" key="6">
    <source>
        <dbReference type="RuleBase" id="RU361174"/>
    </source>
</evidence>
<evidence type="ECO:0000256" key="3">
    <source>
        <dbReference type="ARBA" id="ARBA00023277"/>
    </source>
</evidence>
<dbReference type="PRINTS" id="PR00134">
    <property type="entry name" value="GLHYDRLASE10"/>
</dbReference>
<proteinExistence type="inferred from homology"/>
<sequence>MQLKLSSLVTLAVSLATISGAFAVPIEEADEKGLDALFKKNGKLYFGAAIRSGELTKDELEIAGHELGAVTPEHLLKWDATEATPGAFSFDGADKVVAWATEGGKLIHGQTLVWQSQVPSWVSRITDKDVLTEAIERHVTTVVGRYAGEIYCKEVLNENGSLRNTVFSKTFEGPGFIPVAFKAARKADPKAKLYIDDYNLDKSPEKVAGLVDLVSQLNTEYPDLIDGISSQAHLGDLTLYPDNAVESALTALSGATGIKEVAISELDIPGAKPEDYASVIKACLKVEKCIGVTVWGISDTYSWRAATAPLLWDAEYKKKPAYYAISKALVKPE</sequence>
<evidence type="ECO:0000259" key="8">
    <source>
        <dbReference type="PROSITE" id="PS51760"/>
    </source>
</evidence>
<dbReference type="OrthoDB" id="3055998at2759"/>
<dbReference type="InterPro" id="IPR017853">
    <property type="entry name" value="GH"/>
</dbReference>
<dbReference type="GO" id="GO:0045493">
    <property type="term" value="P:xylan catabolic process"/>
    <property type="evidence" value="ECO:0007669"/>
    <property type="project" value="UniProtKB-KW"/>
</dbReference>
<dbReference type="EMBL" id="JACGCI010000003">
    <property type="protein sequence ID" value="KAF6764722.1"/>
    <property type="molecule type" value="Genomic_DNA"/>
</dbReference>
<evidence type="ECO:0000256" key="1">
    <source>
        <dbReference type="ARBA" id="ARBA00007495"/>
    </source>
</evidence>
<dbReference type="PANTHER" id="PTHR31490">
    <property type="entry name" value="GLYCOSYL HYDROLASE"/>
    <property type="match status" value="1"/>
</dbReference>
<dbReference type="GO" id="GO:0031176">
    <property type="term" value="F:endo-1,4-beta-xylanase activity"/>
    <property type="evidence" value="ECO:0007669"/>
    <property type="project" value="UniProtKB-EC"/>
</dbReference>
<keyword evidence="4 6" id="KW-0326">Glycosidase</keyword>
<keyword evidence="5 6" id="KW-0624">Polysaccharide degradation</keyword>
<dbReference type="Gene3D" id="3.20.20.80">
    <property type="entry name" value="Glycosidases"/>
    <property type="match status" value="1"/>
</dbReference>
<dbReference type="Pfam" id="PF00331">
    <property type="entry name" value="Glyco_hydro_10"/>
    <property type="match status" value="1"/>
</dbReference>
<dbReference type="PROSITE" id="PS51760">
    <property type="entry name" value="GH10_2"/>
    <property type="match status" value="1"/>
</dbReference>
<protein>
    <recommendedName>
        <fullName evidence="6">Beta-xylanase</fullName>
        <ecNumber evidence="6">3.2.1.8</ecNumber>
    </recommendedName>
</protein>
<evidence type="ECO:0000256" key="4">
    <source>
        <dbReference type="ARBA" id="ARBA00023295"/>
    </source>
</evidence>
<feature type="chain" id="PRO_5034970516" description="Beta-xylanase" evidence="7">
    <location>
        <begin position="24"/>
        <end position="333"/>
    </location>
</feature>
<evidence type="ECO:0000256" key="2">
    <source>
        <dbReference type="ARBA" id="ARBA00022801"/>
    </source>
</evidence>
<keyword evidence="3 6" id="KW-0119">Carbohydrate metabolism</keyword>
<comment type="similarity">
    <text evidence="1 6">Belongs to the glycosyl hydrolase 10 (cellulase F) family.</text>
</comment>
<evidence type="ECO:0000313" key="9">
    <source>
        <dbReference type="EMBL" id="KAF6764722.1"/>
    </source>
</evidence>